<name>A0A0F9SSI6_9ZZZZ</name>
<accession>A0A0F9SSI6</accession>
<dbReference type="InterPro" id="IPR043502">
    <property type="entry name" value="DNA/RNA_pol_sf"/>
</dbReference>
<proteinExistence type="predicted"/>
<gene>
    <name evidence="1" type="ORF">LCGC14_0480910</name>
</gene>
<reference evidence="1" key="1">
    <citation type="journal article" date="2015" name="Nature">
        <title>Complex archaea that bridge the gap between prokaryotes and eukaryotes.</title>
        <authorList>
            <person name="Spang A."/>
            <person name="Saw J.H."/>
            <person name="Jorgensen S.L."/>
            <person name="Zaremba-Niedzwiedzka K."/>
            <person name="Martijn J."/>
            <person name="Lind A.E."/>
            <person name="van Eijk R."/>
            <person name="Schleper C."/>
            <person name="Guy L."/>
            <person name="Ettema T.J."/>
        </authorList>
    </citation>
    <scope>NUCLEOTIDE SEQUENCE</scope>
</reference>
<comment type="caution">
    <text evidence="1">The sequence shown here is derived from an EMBL/GenBank/DDBJ whole genome shotgun (WGS) entry which is preliminary data.</text>
</comment>
<protein>
    <submittedName>
        <fullName evidence="1">Uncharacterized protein</fullName>
    </submittedName>
</protein>
<dbReference type="AlphaFoldDB" id="A0A0F9SSI6"/>
<organism evidence="1">
    <name type="scientific">marine sediment metagenome</name>
    <dbReference type="NCBI Taxonomy" id="412755"/>
    <lineage>
        <taxon>unclassified sequences</taxon>
        <taxon>metagenomes</taxon>
        <taxon>ecological metagenomes</taxon>
    </lineage>
</organism>
<sequence length="495" mass="54885">MDEIIVGYTAEVKGAKVHLGDSLGNTLTSSRWEDLLDFAIQPANFSVAYDLNQFARALLSALPDDMGKTLATTKKVRSGQFKIFHIPGKVLGITKTVRVQDHGNFAHDDITESNLYSLRQYFPDTPPESTEGLVGMTEEVLEAFKAVGIEHPTKLTSPIALFVDKLASLNFALACDVPDDALEVLEYAASIMTQEWQGAYQIGHWDAREVGSYDLSACYPSIMATLPDLKGARYEKSTHRIPKRWGILKGKVTINAAVSPVVRDTDQGRDNPAGTWPAILTTEMVDCIYQRGIGSFEMEDGWFIQIMTPGRPFEAIMRQLYELRINGSPLVARIAKSLSVAIYGKMAEVYDGGELGDFFSPIYAAVITSRGRIKVTDFIYENNLQDHLIAVQVDGILSDKVIPATKAKEFGAWQMNQPAPALVLSPYYQFTRDKAPGSITYDQIMAEIREHPQNDCFCSLDLNMLAMEQTRVFGGFPKNGARLLDTRMQSEPVQA</sequence>
<evidence type="ECO:0000313" key="1">
    <source>
        <dbReference type="EMBL" id="KKN65487.1"/>
    </source>
</evidence>
<dbReference type="EMBL" id="LAZR01000523">
    <property type="protein sequence ID" value="KKN65487.1"/>
    <property type="molecule type" value="Genomic_DNA"/>
</dbReference>
<dbReference type="SUPFAM" id="SSF56672">
    <property type="entry name" value="DNA/RNA polymerases"/>
    <property type="match status" value="1"/>
</dbReference>